<sequence>MVAAGTVVGALTVGAGPAAAEGSGAAELCLRAQGQVANVHKAEFAAAGGTMTNVDYPDKASFEKSKPQVSPLTTGSYVTYEDEAGTLPEQIRCKGKTADHLQAVYGQAVAGPEQACSVVNAETLRQVAAGLSPAERAAARFRPENVVVDGDFPGFTGWDWLMDFPVAYVAWWDGKLHLPSKALSAPWSWVLLPESFRGQHYCTLVAPSHLKRLMLGQASV</sequence>
<accession>A0ABP6Q4H7</accession>
<evidence type="ECO:0000313" key="1">
    <source>
        <dbReference type="EMBL" id="GAA3203203.1"/>
    </source>
</evidence>
<proteinExistence type="predicted"/>
<gene>
    <name evidence="1" type="ORF">GCM10010468_17180</name>
</gene>
<keyword evidence="2" id="KW-1185">Reference proteome</keyword>
<dbReference type="EMBL" id="BAAAUV010000004">
    <property type="protein sequence ID" value="GAA3203203.1"/>
    <property type="molecule type" value="Genomic_DNA"/>
</dbReference>
<organism evidence="1 2">
    <name type="scientific">Actinocorallia longicatena</name>
    <dbReference type="NCBI Taxonomy" id="111803"/>
    <lineage>
        <taxon>Bacteria</taxon>
        <taxon>Bacillati</taxon>
        <taxon>Actinomycetota</taxon>
        <taxon>Actinomycetes</taxon>
        <taxon>Streptosporangiales</taxon>
        <taxon>Thermomonosporaceae</taxon>
        <taxon>Actinocorallia</taxon>
    </lineage>
</organism>
<protein>
    <submittedName>
        <fullName evidence="1">Uncharacterized protein</fullName>
    </submittedName>
</protein>
<name>A0ABP6Q4H7_9ACTN</name>
<dbReference type="Proteomes" id="UP001501237">
    <property type="component" value="Unassembled WGS sequence"/>
</dbReference>
<evidence type="ECO:0000313" key="2">
    <source>
        <dbReference type="Proteomes" id="UP001501237"/>
    </source>
</evidence>
<comment type="caution">
    <text evidence="1">The sequence shown here is derived from an EMBL/GenBank/DDBJ whole genome shotgun (WGS) entry which is preliminary data.</text>
</comment>
<reference evidence="2" key="1">
    <citation type="journal article" date="2019" name="Int. J. Syst. Evol. Microbiol.">
        <title>The Global Catalogue of Microorganisms (GCM) 10K type strain sequencing project: providing services to taxonomists for standard genome sequencing and annotation.</title>
        <authorList>
            <consortium name="The Broad Institute Genomics Platform"/>
            <consortium name="The Broad Institute Genome Sequencing Center for Infectious Disease"/>
            <person name="Wu L."/>
            <person name="Ma J."/>
        </authorList>
    </citation>
    <scope>NUCLEOTIDE SEQUENCE [LARGE SCALE GENOMIC DNA]</scope>
    <source>
        <strain evidence="2">JCM 9377</strain>
    </source>
</reference>